<dbReference type="Gene3D" id="1.10.357.10">
    <property type="entry name" value="Tetracycline Repressor, domain 2"/>
    <property type="match status" value="1"/>
</dbReference>
<evidence type="ECO:0000313" key="8">
    <source>
        <dbReference type="Proteomes" id="UP001589894"/>
    </source>
</evidence>
<dbReference type="SUPFAM" id="SSF48498">
    <property type="entry name" value="Tetracyclin repressor-like, C-terminal domain"/>
    <property type="match status" value="1"/>
</dbReference>
<keyword evidence="8" id="KW-1185">Reference proteome</keyword>
<keyword evidence="3" id="KW-0804">Transcription</keyword>
<dbReference type="InterPro" id="IPR001647">
    <property type="entry name" value="HTH_TetR"/>
</dbReference>
<evidence type="ECO:0000313" key="7">
    <source>
        <dbReference type="EMBL" id="MFC0567081.1"/>
    </source>
</evidence>
<feature type="compositionally biased region" description="Low complexity" evidence="5">
    <location>
        <begin position="196"/>
        <end position="236"/>
    </location>
</feature>
<comment type="caution">
    <text evidence="7">The sequence shown here is derived from an EMBL/GenBank/DDBJ whole genome shotgun (WGS) entry which is preliminary data.</text>
</comment>
<dbReference type="Pfam" id="PF00440">
    <property type="entry name" value="TetR_N"/>
    <property type="match status" value="1"/>
</dbReference>
<evidence type="ECO:0000256" key="2">
    <source>
        <dbReference type="ARBA" id="ARBA00023125"/>
    </source>
</evidence>
<accession>A0ABV6P2A9</accession>
<name>A0ABV6P2A9_9ACTN</name>
<evidence type="ECO:0000256" key="5">
    <source>
        <dbReference type="SAM" id="MobiDB-lite"/>
    </source>
</evidence>
<keyword evidence="2 4" id="KW-0238">DNA-binding</keyword>
<dbReference type="Gene3D" id="1.10.10.60">
    <property type="entry name" value="Homeodomain-like"/>
    <property type="match status" value="1"/>
</dbReference>
<gene>
    <name evidence="7" type="ORF">ACFFHU_23440</name>
</gene>
<keyword evidence="1" id="KW-0805">Transcription regulation</keyword>
<reference evidence="7 8" key="1">
    <citation type="submission" date="2024-09" db="EMBL/GenBank/DDBJ databases">
        <authorList>
            <person name="Sun Q."/>
            <person name="Mori K."/>
        </authorList>
    </citation>
    <scope>NUCLEOTIDE SEQUENCE [LARGE SCALE GENOMIC DNA]</scope>
    <source>
        <strain evidence="7 8">TBRC 2205</strain>
    </source>
</reference>
<evidence type="ECO:0000256" key="3">
    <source>
        <dbReference type="ARBA" id="ARBA00023163"/>
    </source>
</evidence>
<evidence type="ECO:0000256" key="4">
    <source>
        <dbReference type="PROSITE-ProRule" id="PRU00335"/>
    </source>
</evidence>
<feature type="domain" description="HTH tetR-type" evidence="6">
    <location>
        <begin position="5"/>
        <end position="65"/>
    </location>
</feature>
<feature type="region of interest" description="Disordered" evidence="5">
    <location>
        <begin position="187"/>
        <end position="242"/>
    </location>
</feature>
<organism evidence="7 8">
    <name type="scientific">Plantactinospora siamensis</name>
    <dbReference type="NCBI Taxonomy" id="555372"/>
    <lineage>
        <taxon>Bacteria</taxon>
        <taxon>Bacillati</taxon>
        <taxon>Actinomycetota</taxon>
        <taxon>Actinomycetes</taxon>
        <taxon>Micromonosporales</taxon>
        <taxon>Micromonosporaceae</taxon>
        <taxon>Plantactinospora</taxon>
    </lineage>
</organism>
<dbReference type="InterPro" id="IPR009057">
    <property type="entry name" value="Homeodomain-like_sf"/>
</dbReference>
<evidence type="ECO:0000256" key="1">
    <source>
        <dbReference type="ARBA" id="ARBA00023015"/>
    </source>
</evidence>
<feature type="DNA-binding region" description="H-T-H motif" evidence="4">
    <location>
        <begin position="28"/>
        <end position="47"/>
    </location>
</feature>
<proteinExistence type="predicted"/>
<evidence type="ECO:0000259" key="6">
    <source>
        <dbReference type="PROSITE" id="PS50977"/>
    </source>
</evidence>
<dbReference type="Pfam" id="PF13305">
    <property type="entry name" value="TetR_C_33"/>
    <property type="match status" value="1"/>
</dbReference>
<protein>
    <submittedName>
        <fullName evidence="7">TetR/AcrR family transcriptional regulator</fullName>
    </submittedName>
</protein>
<dbReference type="SUPFAM" id="SSF46689">
    <property type="entry name" value="Homeodomain-like"/>
    <property type="match status" value="1"/>
</dbReference>
<dbReference type="PROSITE" id="PS50977">
    <property type="entry name" value="HTH_TETR_2"/>
    <property type="match status" value="1"/>
</dbReference>
<dbReference type="Proteomes" id="UP001589894">
    <property type="component" value="Unassembled WGS sequence"/>
</dbReference>
<dbReference type="RefSeq" id="WP_377342279.1">
    <property type="nucleotide sequence ID" value="NZ_JBHLUE010000019.1"/>
</dbReference>
<sequence length="242" mass="24744">MTRAGLTTERLTRAAAELADEVGFDQVTVSALARRFDVKVASLYSHLAGAQDLRTRIALFALAELADRVGAALAGRAGRDALAAFASAYRDYAHEHPGRYAAAQLRLDPATAATSAAPKHAELARAVLRGYGLAEPDRTHAVRLLGSLVHGYSSLELGGGFSHSAPDTEATWIRIIDAIDALLRNWPDPAPPGPAAGPATPAAPAGPATPAAPATPATPATPAGPAASAAPDGSATHPRYDG</sequence>
<dbReference type="InterPro" id="IPR036271">
    <property type="entry name" value="Tet_transcr_reg_TetR-rel_C_sf"/>
</dbReference>
<dbReference type="InterPro" id="IPR025996">
    <property type="entry name" value="MT1864/Rv1816-like_C"/>
</dbReference>
<dbReference type="EMBL" id="JBHLUE010000019">
    <property type="protein sequence ID" value="MFC0567081.1"/>
    <property type="molecule type" value="Genomic_DNA"/>
</dbReference>